<name>A0A9P4J985_9PEZI</name>
<organism evidence="3 4">
    <name type="scientific">Myriangium duriaei CBS 260.36</name>
    <dbReference type="NCBI Taxonomy" id="1168546"/>
    <lineage>
        <taxon>Eukaryota</taxon>
        <taxon>Fungi</taxon>
        <taxon>Dikarya</taxon>
        <taxon>Ascomycota</taxon>
        <taxon>Pezizomycotina</taxon>
        <taxon>Dothideomycetes</taxon>
        <taxon>Dothideomycetidae</taxon>
        <taxon>Myriangiales</taxon>
        <taxon>Myriangiaceae</taxon>
        <taxon>Myriangium</taxon>
    </lineage>
</organism>
<gene>
    <name evidence="3" type="ORF">K461DRAFT_274798</name>
</gene>
<evidence type="ECO:0000256" key="1">
    <source>
        <dbReference type="SAM" id="MobiDB-lite"/>
    </source>
</evidence>
<reference evidence="3" key="1">
    <citation type="journal article" date="2020" name="Stud. Mycol.">
        <title>101 Dothideomycetes genomes: a test case for predicting lifestyles and emergence of pathogens.</title>
        <authorList>
            <person name="Haridas S."/>
            <person name="Albert R."/>
            <person name="Binder M."/>
            <person name="Bloem J."/>
            <person name="Labutti K."/>
            <person name="Salamov A."/>
            <person name="Andreopoulos B."/>
            <person name="Baker S."/>
            <person name="Barry K."/>
            <person name="Bills G."/>
            <person name="Bluhm B."/>
            <person name="Cannon C."/>
            <person name="Castanera R."/>
            <person name="Culley D."/>
            <person name="Daum C."/>
            <person name="Ezra D."/>
            <person name="Gonzalez J."/>
            <person name="Henrissat B."/>
            <person name="Kuo A."/>
            <person name="Liang C."/>
            <person name="Lipzen A."/>
            <person name="Lutzoni F."/>
            <person name="Magnuson J."/>
            <person name="Mondo S."/>
            <person name="Nolan M."/>
            <person name="Ohm R."/>
            <person name="Pangilinan J."/>
            <person name="Park H.-J."/>
            <person name="Ramirez L."/>
            <person name="Alfaro M."/>
            <person name="Sun H."/>
            <person name="Tritt A."/>
            <person name="Yoshinaga Y."/>
            <person name="Zwiers L.-H."/>
            <person name="Turgeon B."/>
            <person name="Goodwin S."/>
            <person name="Spatafora J."/>
            <person name="Crous P."/>
            <person name="Grigoriev I."/>
        </authorList>
    </citation>
    <scope>NUCLEOTIDE SEQUENCE</scope>
    <source>
        <strain evidence="3">CBS 260.36</strain>
    </source>
</reference>
<keyword evidence="2" id="KW-0472">Membrane</keyword>
<evidence type="ECO:0000313" key="3">
    <source>
        <dbReference type="EMBL" id="KAF2155777.1"/>
    </source>
</evidence>
<dbReference type="EMBL" id="ML996082">
    <property type="protein sequence ID" value="KAF2155777.1"/>
    <property type="molecule type" value="Genomic_DNA"/>
</dbReference>
<keyword evidence="2" id="KW-1133">Transmembrane helix</keyword>
<feature type="region of interest" description="Disordered" evidence="1">
    <location>
        <begin position="411"/>
        <end position="445"/>
    </location>
</feature>
<accession>A0A9P4J985</accession>
<dbReference type="PANTHER" id="PTHR40622">
    <property type="match status" value="1"/>
</dbReference>
<evidence type="ECO:0000313" key="4">
    <source>
        <dbReference type="Proteomes" id="UP000799439"/>
    </source>
</evidence>
<dbReference type="Proteomes" id="UP000799439">
    <property type="component" value="Unassembled WGS sequence"/>
</dbReference>
<comment type="caution">
    <text evidence="3">The sequence shown here is derived from an EMBL/GenBank/DDBJ whole genome shotgun (WGS) entry which is preliminary data.</text>
</comment>
<feature type="region of interest" description="Disordered" evidence="1">
    <location>
        <begin position="253"/>
        <end position="294"/>
    </location>
</feature>
<evidence type="ECO:0000256" key="2">
    <source>
        <dbReference type="SAM" id="Phobius"/>
    </source>
</evidence>
<dbReference type="OrthoDB" id="5409353at2759"/>
<keyword evidence="4" id="KW-1185">Reference proteome</keyword>
<feature type="transmembrane region" description="Helical" evidence="2">
    <location>
        <begin position="361"/>
        <end position="394"/>
    </location>
</feature>
<protein>
    <submittedName>
        <fullName evidence="3">Uncharacterized protein</fullName>
    </submittedName>
</protein>
<dbReference type="AlphaFoldDB" id="A0A9P4J985"/>
<sequence length="445" mass="48067">MVRRVVGTAAVASALTANALLIPPGVQSVKDAVKIELINSDWQAVSLPCPDCVIPSSRNSEIKEEAEGDAPVFIQGGSNSLLVNVTTLFGGNAIGLPGDVPLYPPLPSFNKATVDIVPSEASMVQLQATSDRRYTVPISSDSTLVSEETVTPDGDAVIRIKHHIASVDNHPVSVDAVEITCLKNKDGKMLLINAERVPSPTTIFDSLPPAMHGGELTPPPPPPHGKAPCSLPPLLCQWRDFVEAKMSALSHGMHKGFGGPRPCHGGKGRGKGKGMHKGPHRGPHMGHKGQKGPWRDEEGTMHLPTHNRPGRLPHFVDDDHHSEGHGVMSGRPHHGPHGHHGGFWAHHRHHHMPFHGLVRGFLMVLIPIFLGITMGMTVSLIGMIVGRLIAFLWMRFVRGGERGYASVRLSEEEAENAEANKEELDEPLPLYEDAPAYEEKAPEAK</sequence>
<dbReference type="PANTHER" id="PTHR40622:SF1">
    <property type="match status" value="1"/>
</dbReference>
<feature type="compositionally biased region" description="Basic residues" evidence="1">
    <location>
        <begin position="264"/>
        <end position="290"/>
    </location>
</feature>
<proteinExistence type="predicted"/>
<keyword evidence="2" id="KW-0812">Transmembrane</keyword>